<dbReference type="RefSeq" id="WP_063951450.1">
    <property type="nucleotide sequence ID" value="NZ_LXPS01000040.1"/>
</dbReference>
<dbReference type="GO" id="GO:0005886">
    <property type="term" value="C:plasma membrane"/>
    <property type="evidence" value="ECO:0007669"/>
    <property type="project" value="UniProtKB-SubCell"/>
</dbReference>
<dbReference type="InterPro" id="IPR052017">
    <property type="entry name" value="TSUP"/>
</dbReference>
<evidence type="ECO:0000256" key="8">
    <source>
        <dbReference type="RuleBase" id="RU363041"/>
    </source>
</evidence>
<evidence type="ECO:0000256" key="7">
    <source>
        <dbReference type="ARBA" id="ARBA00023136"/>
    </source>
</evidence>
<evidence type="ECO:0000313" key="9">
    <source>
        <dbReference type="EMBL" id="OAE36816.1"/>
    </source>
</evidence>
<name>A0A176WV19_AGRTU</name>
<comment type="subcellular location">
    <subcellularLocation>
        <location evidence="1 8">Cell membrane</location>
        <topology evidence="1 8">Multi-pass membrane protein</topology>
    </subcellularLocation>
</comment>
<evidence type="ECO:0000256" key="6">
    <source>
        <dbReference type="ARBA" id="ARBA00022989"/>
    </source>
</evidence>
<evidence type="ECO:0000256" key="4">
    <source>
        <dbReference type="ARBA" id="ARBA00022475"/>
    </source>
</evidence>
<dbReference type="PANTHER" id="PTHR30269">
    <property type="entry name" value="TRANSMEMBRANE PROTEIN YFCA"/>
    <property type="match status" value="1"/>
</dbReference>
<evidence type="ECO:0000256" key="3">
    <source>
        <dbReference type="ARBA" id="ARBA00022448"/>
    </source>
</evidence>
<protein>
    <recommendedName>
        <fullName evidence="8">Probable membrane transporter protein</fullName>
    </recommendedName>
</protein>
<evidence type="ECO:0000256" key="2">
    <source>
        <dbReference type="ARBA" id="ARBA00009142"/>
    </source>
</evidence>
<dbReference type="AlphaFoldDB" id="A0A176WV19"/>
<gene>
    <name evidence="9" type="ORF">A7J57_11180</name>
</gene>
<comment type="caution">
    <text evidence="9">The sequence shown here is derived from an EMBL/GenBank/DDBJ whole genome shotgun (WGS) entry which is preliminary data.</text>
</comment>
<proteinExistence type="inferred from homology"/>
<evidence type="ECO:0000256" key="5">
    <source>
        <dbReference type="ARBA" id="ARBA00022692"/>
    </source>
</evidence>
<keyword evidence="7 8" id="KW-0472">Membrane</keyword>
<sequence length="248" mass="25764">MSIFIVVMLFATGFLSGVVNAIAGGGTFLTFGAMTLAGLPPIVANATSAIVQFPGYITSVIAYGPEIRAHWREAILLSGVSVVGGLAGSLLLLSLDNPSFRQLVPWLLLAATAVFAAGPWLRPKASAERSPGNLSSLIFQGLASIYGGFFGAGMGIMMLAILGVTSGGSYHHLNALKNLLSVVIAIIAITIFVSGGVVSWWAALIMFPAAGLGGYAGVHAARRVPQWIIRWLVIAVGLVLTAYYFVSA</sequence>
<feature type="transmembrane region" description="Helical" evidence="8">
    <location>
        <begin position="182"/>
        <end position="207"/>
    </location>
</feature>
<dbReference type="EMBL" id="LXPS01000040">
    <property type="protein sequence ID" value="OAE36816.1"/>
    <property type="molecule type" value="Genomic_DNA"/>
</dbReference>
<dbReference type="InterPro" id="IPR002781">
    <property type="entry name" value="TM_pro_TauE-like"/>
</dbReference>
<evidence type="ECO:0000256" key="1">
    <source>
        <dbReference type="ARBA" id="ARBA00004651"/>
    </source>
</evidence>
<keyword evidence="3" id="KW-0813">Transport</keyword>
<keyword evidence="6 8" id="KW-1133">Transmembrane helix</keyword>
<dbReference type="Pfam" id="PF01925">
    <property type="entry name" value="TauE"/>
    <property type="match status" value="1"/>
</dbReference>
<feature type="transmembrane region" description="Helical" evidence="8">
    <location>
        <begin position="142"/>
        <end position="162"/>
    </location>
</feature>
<organism evidence="9 10">
    <name type="scientific">Agrobacterium tumefaciens</name>
    <dbReference type="NCBI Taxonomy" id="358"/>
    <lineage>
        <taxon>Bacteria</taxon>
        <taxon>Pseudomonadati</taxon>
        <taxon>Pseudomonadota</taxon>
        <taxon>Alphaproteobacteria</taxon>
        <taxon>Hyphomicrobiales</taxon>
        <taxon>Rhizobiaceae</taxon>
        <taxon>Rhizobium/Agrobacterium group</taxon>
        <taxon>Agrobacterium</taxon>
        <taxon>Agrobacterium tumefaciens complex</taxon>
    </lineage>
</organism>
<dbReference type="PANTHER" id="PTHR30269:SF0">
    <property type="entry name" value="MEMBRANE TRANSPORTER PROTEIN YFCA-RELATED"/>
    <property type="match status" value="1"/>
</dbReference>
<keyword evidence="5 8" id="KW-0812">Transmembrane</keyword>
<reference evidence="9 10" key="1">
    <citation type="submission" date="2016-05" db="EMBL/GenBank/DDBJ databases">
        <authorList>
            <person name="Lavstsen T."/>
            <person name="Jespersen J.S."/>
        </authorList>
    </citation>
    <scope>NUCLEOTIDE SEQUENCE [LARGE SCALE GENOMIC DNA]</scope>
    <source>
        <strain evidence="9 10">KCJ1736</strain>
    </source>
</reference>
<accession>A0A176WV19</accession>
<feature type="transmembrane region" description="Helical" evidence="8">
    <location>
        <begin position="31"/>
        <end position="53"/>
    </location>
</feature>
<feature type="transmembrane region" description="Helical" evidence="8">
    <location>
        <begin position="74"/>
        <end position="91"/>
    </location>
</feature>
<feature type="transmembrane region" description="Helical" evidence="8">
    <location>
        <begin position="228"/>
        <end position="246"/>
    </location>
</feature>
<evidence type="ECO:0000313" key="10">
    <source>
        <dbReference type="Proteomes" id="UP000077098"/>
    </source>
</evidence>
<keyword evidence="4 8" id="KW-1003">Cell membrane</keyword>
<dbReference type="Proteomes" id="UP000077098">
    <property type="component" value="Unassembled WGS sequence"/>
</dbReference>
<feature type="transmembrane region" description="Helical" evidence="8">
    <location>
        <begin position="103"/>
        <end position="121"/>
    </location>
</feature>
<comment type="similarity">
    <text evidence="2 8">Belongs to the 4-toluene sulfonate uptake permease (TSUP) (TC 2.A.102) family.</text>
</comment>